<feature type="domain" description="Helicase ATP-binding" evidence="1">
    <location>
        <begin position="207"/>
        <end position="408"/>
    </location>
</feature>
<keyword evidence="3" id="KW-0378">Hydrolase</keyword>
<dbReference type="PRINTS" id="PR00507">
    <property type="entry name" value="N12N6MTFRASE"/>
</dbReference>
<dbReference type="InterPro" id="IPR027417">
    <property type="entry name" value="P-loop_NTPase"/>
</dbReference>
<dbReference type="InterPro" id="IPR002052">
    <property type="entry name" value="DNA_methylase_N6_adenine_CS"/>
</dbReference>
<dbReference type="Pfam" id="PF22240">
    <property type="entry name" value="ISP_coupler"/>
    <property type="match status" value="1"/>
</dbReference>
<dbReference type="CDD" id="cd18785">
    <property type="entry name" value="SF2_C"/>
    <property type="match status" value="1"/>
</dbReference>
<keyword evidence="3" id="KW-0067">ATP-binding</keyword>
<dbReference type="InterPro" id="IPR014001">
    <property type="entry name" value="Helicase_ATP-bd"/>
</dbReference>
<dbReference type="SMART" id="SM00490">
    <property type="entry name" value="HELICc"/>
    <property type="match status" value="1"/>
</dbReference>
<gene>
    <name evidence="3" type="ORF">SAMN05216463_11497</name>
</gene>
<dbReference type="PANTHER" id="PTHR47396">
    <property type="entry name" value="TYPE I RESTRICTION ENZYME ECOKI R PROTEIN"/>
    <property type="match status" value="1"/>
</dbReference>
<sequence length="1675" mass="192045">MPKNLSKGQYAQEPSLYGISDILTEIRQKSITEKEKGTDFERLMKLWFLTDPRYANLQQVWLWEEFPARKDFGGKDLGIDLVARTETGDYWAIQCKCYAEDAQISKGAVDSFLANASRTFLDPETFQTREFSNLLWVQTTRKRWGANAEMAIQGLSKPFNRISLYDLEISAVDWEKLKAGLYGDNAKLPGKQPRPHQLAAMSKAYEYFVEQGNERGKLIMACGTGKTYTSLKIMEQMTDKDAFVLFLVPSIALLGQTLNAWMADKQDDMRAVCVCSDAKASRKMVDADDEDASVIDLAVPATTNTKSILKQLQQYGKEDCRTVIFSTYQSIDVVKEAIDMYGREVDLIICDEAHRTTGVILKDKAESNFTKIHSNDFIASKRRLYMTATPRLYSANVKVKAKENENVDILCSMDSKELYGEEFHRLTFNDAVSQGLLADYKVLVLTVSEEDIPQNIRENIKTSYNFASDKDKLHELNFDDATKIIGCINGLSKRIKGDNGVTKEQDPIMMKRAVAFCQTINPTKSNPNYSSTQLAKYFGTICDEYKQTMFKDEQKEVVNVKAKHIDGSMDANTRNELIAWLKQDAEDPQECRVLCNVRCLSEGVDVPALDAVLFLSPRNSEVEVVQSVGRVMRTFGKGTDKEKKYGYIIIPVIVPNDVKPEDALNDNERFKVVWTILNALRSHDENFNAHVNQINLNKTRPPKITVARVPRETYGLGSMAAEDGAQQLDNAEVARQLELRFGTLQDGIYARLVEKVGDKMYWENWAKSVGEIAQKFIERIALLIKENENARNYFKDFISGLHKNINDSIDEGQAIEMLAQHMITRPVFDALFKEYEFVNNNAVSRSMQDMLEVLESEGMEMDTAVLDKFYTSVKNNISNIDNLEAKQTIIKNLYEKFFKGAFPLTVEKLGIVYTPVECVDFIIHSVEDILQQEFNTSLTEENVHILDPFVGTGTFITRLLQSGLIKKEDMLRKYKNEIHCNEIVLLAYYIADVNIEAVYHDIMHPDKYEMYDGICLTDTFQLNEHGDNDIFSQLFPENSERLQKQKKAPVRVIIGNPPYSVGQGSANDNAQNLKYPALDKRIADTYSAKTNATNKNSLYDSYIKAFRWASDRIAQMKDGGIVTFISNGAWIDGNAQEGMRKCLQDEFTSIYVFNLRGNARTSGEQRRKESGNVFGEGTRTTITITMLVKNPSKHENATIYYYDIGDYLTKKQKLDVVKEFRSIINIPWHEIEPNEKNDWINIRDGLYDDLILLGDKANKNLKQTFFVPYYSNGAKTNRDSWVSNYSKNAVVANVKRTIEFFNHESDRYALSDHKMSVEDFINNDESKISWSRAFRYDISKHRKYVFDKTALTKTMYRPYCKLQSYFDRQLTNDVALLPLLFPSNKSKNIVICVPGLGCTKPYSALITDTLPDLGLNAACQCFPLYWYEENKYKQRSLFDEDSNEDYIRRDGITDWILKEVRTRYGAKNITKEMIFYYVYGLLHSKDYRERFAADLKKSLPRIPIVDRVEDFMEFYKAGKELAELHLNYETVEAYPDVIVHGDRQVPLDIKRDPATGGYVQAPADDKAYEYFRVIDKMRFKSKDDKSTIIYNGNITIENIPQKAYEYIVNGKSAIEWIVERYCVSQDKKSLIKNDANDWAREHHKPRYILDLLLSVINVSVQTVDIVNNLPKLEFE</sequence>
<dbReference type="Proteomes" id="UP000184130">
    <property type="component" value="Unassembled WGS sequence"/>
</dbReference>
<evidence type="ECO:0000259" key="2">
    <source>
        <dbReference type="PROSITE" id="PS51194"/>
    </source>
</evidence>
<reference evidence="3 4" key="1">
    <citation type="submission" date="2016-11" db="EMBL/GenBank/DDBJ databases">
        <authorList>
            <person name="Jaros S."/>
            <person name="Januszkiewicz K."/>
            <person name="Wedrychowicz H."/>
        </authorList>
    </citation>
    <scope>NUCLEOTIDE SEQUENCE [LARGE SCALE GENOMIC DNA]</scope>
    <source>
        <strain evidence="3 4">KHT3</strain>
    </source>
</reference>
<dbReference type="PROSITE" id="PS51194">
    <property type="entry name" value="HELICASE_CTER"/>
    <property type="match status" value="1"/>
</dbReference>
<keyword evidence="3" id="KW-0547">Nucleotide-binding</keyword>
<dbReference type="InterPro" id="IPR050742">
    <property type="entry name" value="Helicase_Restrict-Modif_Enz"/>
</dbReference>
<dbReference type="Pfam" id="PF00271">
    <property type="entry name" value="Helicase_C"/>
    <property type="match status" value="1"/>
</dbReference>
<name>A0A1M6VYU8_XYLRU</name>
<dbReference type="CDD" id="cd22333">
    <property type="entry name" value="LlaBIII_nuclease-like"/>
    <property type="match status" value="1"/>
</dbReference>
<dbReference type="InterPro" id="IPR011335">
    <property type="entry name" value="Restrct_endonuc-II-like"/>
</dbReference>
<keyword evidence="3" id="KW-0347">Helicase</keyword>
<dbReference type="PANTHER" id="PTHR47396:SF1">
    <property type="entry name" value="ATP-DEPENDENT HELICASE IRC3-RELATED"/>
    <property type="match status" value="1"/>
</dbReference>
<dbReference type="SUPFAM" id="SSF53335">
    <property type="entry name" value="S-adenosyl-L-methionine-dependent methyltransferases"/>
    <property type="match status" value="1"/>
</dbReference>
<dbReference type="SMART" id="SM00487">
    <property type="entry name" value="DEXDc"/>
    <property type="match status" value="1"/>
</dbReference>
<dbReference type="GO" id="GO:0016787">
    <property type="term" value="F:hydrolase activity"/>
    <property type="evidence" value="ECO:0007669"/>
    <property type="project" value="InterPro"/>
</dbReference>
<dbReference type="InterPro" id="IPR053980">
    <property type="entry name" value="ISP_coupler"/>
</dbReference>
<dbReference type="GO" id="GO:0005524">
    <property type="term" value="F:ATP binding"/>
    <property type="evidence" value="ECO:0007669"/>
    <property type="project" value="InterPro"/>
</dbReference>
<dbReference type="InterPro" id="IPR006935">
    <property type="entry name" value="Helicase/UvrB_N"/>
</dbReference>
<dbReference type="PROSITE" id="PS00092">
    <property type="entry name" value="N6_MTASE"/>
    <property type="match status" value="1"/>
</dbReference>
<dbReference type="GO" id="GO:0032259">
    <property type="term" value="P:methylation"/>
    <property type="evidence" value="ECO:0007669"/>
    <property type="project" value="InterPro"/>
</dbReference>
<dbReference type="SUPFAM" id="SSF52980">
    <property type="entry name" value="Restriction endonuclease-like"/>
    <property type="match status" value="1"/>
</dbReference>
<dbReference type="Pfam" id="PF04851">
    <property type="entry name" value="ResIII"/>
    <property type="match status" value="1"/>
</dbReference>
<dbReference type="InterPro" id="IPR041635">
    <property type="entry name" value="Type_ISP_LLaBIII_C"/>
</dbReference>
<evidence type="ECO:0000313" key="3">
    <source>
        <dbReference type="EMBL" id="SHK86613.1"/>
    </source>
</evidence>
<dbReference type="GO" id="GO:0005829">
    <property type="term" value="C:cytosol"/>
    <property type="evidence" value="ECO:0007669"/>
    <property type="project" value="TreeGrafter"/>
</dbReference>
<dbReference type="Pfam" id="PF13156">
    <property type="entry name" value="Mrr_cat_2"/>
    <property type="match status" value="1"/>
</dbReference>
<evidence type="ECO:0000313" key="4">
    <source>
        <dbReference type="Proteomes" id="UP000184130"/>
    </source>
</evidence>
<dbReference type="InterPro" id="IPR001650">
    <property type="entry name" value="Helicase_C-like"/>
</dbReference>
<dbReference type="Pfam" id="PF18135">
    <property type="entry name" value="Type_ISP_C"/>
    <property type="match status" value="1"/>
</dbReference>
<dbReference type="OrthoDB" id="9759819at2"/>
<protein>
    <submittedName>
        <fullName evidence="3">Predicted helicase</fullName>
    </submittedName>
</protein>
<dbReference type="GO" id="GO:0003677">
    <property type="term" value="F:DNA binding"/>
    <property type="evidence" value="ECO:0007669"/>
    <property type="project" value="InterPro"/>
</dbReference>
<dbReference type="Gene3D" id="3.40.50.300">
    <property type="entry name" value="P-loop containing nucleotide triphosphate hydrolases"/>
    <property type="match status" value="2"/>
</dbReference>
<dbReference type="InterPro" id="IPR039442">
    <property type="entry name" value="Mrr-like_dom"/>
</dbReference>
<feature type="domain" description="Helicase C-terminal" evidence="2">
    <location>
        <begin position="502"/>
        <end position="695"/>
    </location>
</feature>
<evidence type="ECO:0000259" key="1">
    <source>
        <dbReference type="PROSITE" id="PS51192"/>
    </source>
</evidence>
<dbReference type="EMBL" id="FRBD01000014">
    <property type="protein sequence ID" value="SHK86613.1"/>
    <property type="molecule type" value="Genomic_DNA"/>
</dbReference>
<accession>A0A1M6VYU8</accession>
<dbReference type="Gene3D" id="3.40.50.150">
    <property type="entry name" value="Vaccinia Virus protein VP39"/>
    <property type="match status" value="1"/>
</dbReference>
<dbReference type="RefSeq" id="WP_073209089.1">
    <property type="nucleotide sequence ID" value="NZ_FRBD01000014.1"/>
</dbReference>
<dbReference type="SUPFAM" id="SSF52540">
    <property type="entry name" value="P-loop containing nucleoside triphosphate hydrolases"/>
    <property type="match status" value="1"/>
</dbReference>
<dbReference type="PROSITE" id="PS51192">
    <property type="entry name" value="HELICASE_ATP_BIND_1"/>
    <property type="match status" value="1"/>
</dbReference>
<proteinExistence type="predicted"/>
<dbReference type="InterPro" id="IPR029063">
    <property type="entry name" value="SAM-dependent_MTases_sf"/>
</dbReference>
<dbReference type="GO" id="GO:0004386">
    <property type="term" value="F:helicase activity"/>
    <property type="evidence" value="ECO:0007669"/>
    <property type="project" value="UniProtKB-KW"/>
</dbReference>
<dbReference type="GO" id="GO:0008168">
    <property type="term" value="F:methyltransferase activity"/>
    <property type="evidence" value="ECO:0007669"/>
    <property type="project" value="InterPro"/>
</dbReference>
<organism evidence="3 4">
    <name type="scientific">Xylanibacter ruminicola</name>
    <name type="common">Prevotella ruminicola</name>
    <dbReference type="NCBI Taxonomy" id="839"/>
    <lineage>
        <taxon>Bacteria</taxon>
        <taxon>Pseudomonadati</taxon>
        <taxon>Bacteroidota</taxon>
        <taxon>Bacteroidia</taxon>
        <taxon>Bacteroidales</taxon>
        <taxon>Prevotellaceae</taxon>
        <taxon>Xylanibacter</taxon>
    </lineage>
</organism>